<keyword evidence="5" id="KW-0418">Kinase</keyword>
<dbReference type="SMART" id="SM00091">
    <property type="entry name" value="PAS"/>
    <property type="match status" value="2"/>
</dbReference>
<feature type="compositionally biased region" description="Basic and acidic residues" evidence="7">
    <location>
        <begin position="662"/>
        <end position="678"/>
    </location>
</feature>
<dbReference type="InterPro" id="IPR035965">
    <property type="entry name" value="PAS-like_dom_sf"/>
</dbReference>
<evidence type="ECO:0000259" key="11">
    <source>
        <dbReference type="PROSITE" id="PS50113"/>
    </source>
</evidence>
<dbReference type="SMART" id="SM00387">
    <property type="entry name" value="HATPase_c"/>
    <property type="match status" value="1"/>
</dbReference>
<dbReference type="Gene3D" id="3.30.450.20">
    <property type="entry name" value="PAS domain"/>
    <property type="match status" value="2"/>
</dbReference>
<keyword evidence="13" id="KW-1185">Reference proteome</keyword>
<accession>A0A2R4X2H4</accession>
<evidence type="ECO:0000256" key="2">
    <source>
        <dbReference type="ARBA" id="ARBA00012438"/>
    </source>
</evidence>
<keyword evidence="8" id="KW-0472">Membrane</keyword>
<dbReference type="InterPro" id="IPR004358">
    <property type="entry name" value="Sig_transdc_His_kin-like_C"/>
</dbReference>
<evidence type="ECO:0000256" key="1">
    <source>
        <dbReference type="ARBA" id="ARBA00000085"/>
    </source>
</evidence>
<evidence type="ECO:0000256" key="8">
    <source>
        <dbReference type="SAM" id="Phobius"/>
    </source>
</evidence>
<dbReference type="SUPFAM" id="SSF47384">
    <property type="entry name" value="Homodimeric domain of signal transducing histidine kinase"/>
    <property type="match status" value="1"/>
</dbReference>
<dbReference type="InterPro" id="IPR003594">
    <property type="entry name" value="HATPase_dom"/>
</dbReference>
<evidence type="ECO:0000313" key="13">
    <source>
        <dbReference type="Proteomes" id="UP000244727"/>
    </source>
</evidence>
<dbReference type="InterPro" id="IPR000700">
    <property type="entry name" value="PAS-assoc_C"/>
</dbReference>
<dbReference type="KEGG" id="harc:HARCEL1_10010"/>
<protein>
    <recommendedName>
        <fullName evidence="2">histidine kinase</fullName>
        <ecNumber evidence="2">2.7.13.3</ecNumber>
    </recommendedName>
</protein>
<keyword evidence="6" id="KW-0902">Two-component regulatory system</keyword>
<feature type="transmembrane region" description="Helical" evidence="8">
    <location>
        <begin position="70"/>
        <end position="92"/>
    </location>
</feature>
<feature type="transmembrane region" description="Helical" evidence="8">
    <location>
        <begin position="39"/>
        <end position="58"/>
    </location>
</feature>
<evidence type="ECO:0000313" key="12">
    <source>
        <dbReference type="EMBL" id="AWB28019.1"/>
    </source>
</evidence>
<dbReference type="Pfam" id="PF16927">
    <property type="entry name" value="HisKA_7TM"/>
    <property type="match status" value="1"/>
</dbReference>
<dbReference type="PRINTS" id="PR00344">
    <property type="entry name" value="BCTRLSENSOR"/>
</dbReference>
<dbReference type="CDD" id="cd00130">
    <property type="entry name" value="PAS"/>
    <property type="match status" value="2"/>
</dbReference>
<keyword evidence="8" id="KW-0812">Transmembrane</keyword>
<dbReference type="Pfam" id="PF00512">
    <property type="entry name" value="HisKA"/>
    <property type="match status" value="1"/>
</dbReference>
<dbReference type="PROSITE" id="PS50113">
    <property type="entry name" value="PAC"/>
    <property type="match status" value="1"/>
</dbReference>
<dbReference type="RefSeq" id="WP_108383051.1">
    <property type="nucleotide sequence ID" value="NZ_CP028858.1"/>
</dbReference>
<dbReference type="Pfam" id="PF02518">
    <property type="entry name" value="HATPase_c"/>
    <property type="match status" value="1"/>
</dbReference>
<dbReference type="InterPro" id="IPR013656">
    <property type="entry name" value="PAS_4"/>
</dbReference>
<dbReference type="GeneID" id="36512843"/>
<keyword evidence="4" id="KW-0808">Transferase</keyword>
<keyword evidence="8" id="KW-1133">Transmembrane helix</keyword>
<keyword evidence="3" id="KW-0597">Phosphoprotein</keyword>
<feature type="domain" description="PAC" evidence="11">
    <location>
        <begin position="405"/>
        <end position="456"/>
    </location>
</feature>
<dbReference type="PROSITE" id="PS50109">
    <property type="entry name" value="HIS_KIN"/>
    <property type="match status" value="1"/>
</dbReference>
<gene>
    <name evidence="12" type="ORF">HARCEL1_10010</name>
</gene>
<dbReference type="CDD" id="cd00075">
    <property type="entry name" value="HATPase"/>
    <property type="match status" value="1"/>
</dbReference>
<feature type="transmembrane region" description="Helical" evidence="8">
    <location>
        <begin position="205"/>
        <end position="224"/>
    </location>
</feature>
<dbReference type="AlphaFoldDB" id="A0A2R4X2H4"/>
<dbReference type="Proteomes" id="UP000244727">
    <property type="component" value="Chromosome"/>
</dbReference>
<dbReference type="Pfam" id="PF13188">
    <property type="entry name" value="PAS_8"/>
    <property type="match status" value="1"/>
</dbReference>
<feature type="transmembrane region" description="Helical" evidence="8">
    <location>
        <begin position="180"/>
        <end position="199"/>
    </location>
</feature>
<evidence type="ECO:0000259" key="10">
    <source>
        <dbReference type="PROSITE" id="PS50112"/>
    </source>
</evidence>
<dbReference type="EC" id="2.7.13.3" evidence="2"/>
<dbReference type="PANTHER" id="PTHR43711">
    <property type="entry name" value="TWO-COMPONENT HISTIDINE KINASE"/>
    <property type="match status" value="1"/>
</dbReference>
<reference evidence="12 13" key="1">
    <citation type="submission" date="2018-04" db="EMBL/GenBank/DDBJ databases">
        <title>Halococcoides cellulosivorans gen. nov., sp. nov., an extremely halophilic cellulose-utilizing haloarchaeon from hypersaline lakes.</title>
        <authorList>
            <person name="Sorokin D.Y."/>
            <person name="Toshchakov S.V."/>
            <person name="Samarov N.I."/>
            <person name="Korzhenkov A."/>
            <person name="Kublanov I.V."/>
        </authorList>
    </citation>
    <scope>NUCLEOTIDE SEQUENCE [LARGE SCALE GENOMIC DNA]</scope>
    <source>
        <strain evidence="12 13">HArcel1</strain>
    </source>
</reference>
<sequence length="678" mass="73470">MAWQSTWLVLALFGAGTVLYVLGLAMIVQVARDRMTPTVGSVMVFAVAGGTWGIAAAYQLANTGPAMRLWFGIGSGAFVVLVVAWYVAAVSIAGRQAWLTRSRLGAVLVGGAGLAVLSATNDWHGLLWSTETVHWNGLVVLDVVLTPTALGVLAFAGGLTLAGAVALLQYAHRDHHWGAALVVVATIAVPVVTGLLYHIGVGPRVNLTPIALVPAAIAIVFIVFTRNGLGRVPVPRSAVIDRMDEGLIVIDDHGRIDDVNPAARSMMGFDDVVGRPAAEVLETWPAVDPPATFETTVGSDAPRHLSVRVTELDDYGGQIALITDVTDERAIEQRYRAIIEESDEMNLLLDEEGTITYASPSIERIHGFDPEKMVGTVAFEFVHPDDRERIREEFARVRSEPNADARVEYAIVDDDGERRVSDSLVRNLLDHPHVGAIAVTSRDVTERKARERRLEEMNDRLETFASVLSHDLRNPLEVASIHTTLAKRGDEDALETVESALDRMEAMIEDILTLVREDRTIDPEAVAFEDVLEDAWAHVHTGDATLAVEGTGTIVADRTRLRRLLENLIRNAITHGTPSDRSDRESTDDTPVDLTVTAGVTDHRLFVADDGQGIGPDERSAVFENGYTTDDDGTGLGLSIVDRIAAAHGWSVSVTESSDGGARFEFDDVDRPDSYQGR</sequence>
<dbReference type="Gene3D" id="3.30.565.10">
    <property type="entry name" value="Histidine kinase-like ATPase, C-terminal domain"/>
    <property type="match status" value="1"/>
</dbReference>
<dbReference type="InterPro" id="IPR036097">
    <property type="entry name" value="HisK_dim/P_sf"/>
</dbReference>
<feature type="transmembrane region" description="Helical" evidence="8">
    <location>
        <begin position="6"/>
        <end position="27"/>
    </location>
</feature>
<dbReference type="GO" id="GO:0000155">
    <property type="term" value="F:phosphorelay sensor kinase activity"/>
    <property type="evidence" value="ECO:0007669"/>
    <property type="project" value="InterPro"/>
</dbReference>
<feature type="region of interest" description="Disordered" evidence="7">
    <location>
        <begin position="656"/>
        <end position="678"/>
    </location>
</feature>
<dbReference type="SMART" id="SM00388">
    <property type="entry name" value="HisKA"/>
    <property type="match status" value="1"/>
</dbReference>
<dbReference type="InterPro" id="IPR050736">
    <property type="entry name" value="Sensor_HK_Regulatory"/>
</dbReference>
<name>A0A2R4X2H4_9EURY</name>
<organism evidence="12 13">
    <name type="scientific">Halococcoides cellulosivorans</name>
    <dbReference type="NCBI Taxonomy" id="1679096"/>
    <lineage>
        <taxon>Archaea</taxon>
        <taxon>Methanobacteriati</taxon>
        <taxon>Methanobacteriota</taxon>
        <taxon>Stenosarchaea group</taxon>
        <taxon>Halobacteria</taxon>
        <taxon>Halobacteriales</taxon>
        <taxon>Haloarculaceae</taxon>
        <taxon>Halococcoides</taxon>
    </lineage>
</organism>
<feature type="domain" description="Histidine kinase" evidence="9">
    <location>
        <begin position="467"/>
        <end position="666"/>
    </location>
</feature>
<evidence type="ECO:0000259" key="9">
    <source>
        <dbReference type="PROSITE" id="PS50109"/>
    </source>
</evidence>
<dbReference type="PROSITE" id="PS50112">
    <property type="entry name" value="PAS"/>
    <property type="match status" value="1"/>
</dbReference>
<dbReference type="SUPFAM" id="SSF55874">
    <property type="entry name" value="ATPase domain of HSP90 chaperone/DNA topoisomerase II/histidine kinase"/>
    <property type="match status" value="1"/>
</dbReference>
<evidence type="ECO:0000256" key="5">
    <source>
        <dbReference type="ARBA" id="ARBA00022777"/>
    </source>
</evidence>
<dbReference type="Gene3D" id="1.10.287.130">
    <property type="match status" value="1"/>
</dbReference>
<feature type="transmembrane region" description="Helical" evidence="8">
    <location>
        <begin position="104"/>
        <end position="124"/>
    </location>
</feature>
<dbReference type="InterPro" id="IPR003661">
    <property type="entry name" value="HisK_dim/P_dom"/>
</dbReference>
<comment type="catalytic activity">
    <reaction evidence="1">
        <text>ATP + protein L-histidine = ADP + protein N-phospho-L-histidine.</text>
        <dbReference type="EC" id="2.7.13.3"/>
    </reaction>
</comment>
<dbReference type="CDD" id="cd00082">
    <property type="entry name" value="HisKA"/>
    <property type="match status" value="1"/>
</dbReference>
<feature type="domain" description="PAS" evidence="10">
    <location>
        <begin position="331"/>
        <end position="401"/>
    </location>
</feature>
<evidence type="ECO:0000256" key="7">
    <source>
        <dbReference type="SAM" id="MobiDB-lite"/>
    </source>
</evidence>
<dbReference type="InterPro" id="IPR031621">
    <property type="entry name" value="HisKA_7TM"/>
</dbReference>
<proteinExistence type="predicted"/>
<dbReference type="Pfam" id="PF08448">
    <property type="entry name" value="PAS_4"/>
    <property type="match status" value="1"/>
</dbReference>
<evidence type="ECO:0000256" key="4">
    <source>
        <dbReference type="ARBA" id="ARBA00022679"/>
    </source>
</evidence>
<dbReference type="InterPro" id="IPR036890">
    <property type="entry name" value="HATPase_C_sf"/>
</dbReference>
<dbReference type="EMBL" id="CP028858">
    <property type="protein sequence ID" value="AWB28019.1"/>
    <property type="molecule type" value="Genomic_DNA"/>
</dbReference>
<feature type="transmembrane region" description="Helical" evidence="8">
    <location>
        <begin position="144"/>
        <end position="168"/>
    </location>
</feature>
<dbReference type="NCBIfam" id="TIGR00229">
    <property type="entry name" value="sensory_box"/>
    <property type="match status" value="1"/>
</dbReference>
<dbReference type="InterPro" id="IPR005467">
    <property type="entry name" value="His_kinase_dom"/>
</dbReference>
<evidence type="ECO:0000256" key="6">
    <source>
        <dbReference type="ARBA" id="ARBA00023012"/>
    </source>
</evidence>
<evidence type="ECO:0000256" key="3">
    <source>
        <dbReference type="ARBA" id="ARBA00022553"/>
    </source>
</evidence>
<dbReference type="SUPFAM" id="SSF55785">
    <property type="entry name" value="PYP-like sensor domain (PAS domain)"/>
    <property type="match status" value="2"/>
</dbReference>
<dbReference type="PANTHER" id="PTHR43711:SF1">
    <property type="entry name" value="HISTIDINE KINASE 1"/>
    <property type="match status" value="1"/>
</dbReference>
<dbReference type="InterPro" id="IPR000014">
    <property type="entry name" value="PAS"/>
</dbReference>